<evidence type="ECO:0000313" key="3">
    <source>
        <dbReference type="Proteomes" id="UP000001564"/>
    </source>
</evidence>
<proteinExistence type="predicted"/>
<dbReference type="AlphaFoldDB" id="A5CLX3"/>
<evidence type="ECO:0000256" key="1">
    <source>
        <dbReference type="SAM" id="SignalP"/>
    </source>
</evidence>
<dbReference type="KEGG" id="cmi:CMM_0039"/>
<keyword evidence="2" id="KW-0645">Protease</keyword>
<reference evidence="2 3" key="1">
    <citation type="journal article" date="2008" name="J. Bacteriol.">
        <title>The genome sequence of the tomato-pathogenic actinomycete Clavibacter michiganensis subsp. michiganensis NCPPB382 reveals a large island involved in pathogenicity.</title>
        <authorList>
            <person name="Gartemann K.H."/>
            <person name="Abt B."/>
            <person name="Bekel T."/>
            <person name="Burger A."/>
            <person name="Engemann J."/>
            <person name="Flugel M."/>
            <person name="Gaigalat L."/>
            <person name="Goesmann A."/>
            <person name="Grafen I."/>
            <person name="Kalinowski J."/>
            <person name="Kaup O."/>
            <person name="Kirchner O."/>
            <person name="Krause L."/>
            <person name="Linke B."/>
            <person name="McHardy A."/>
            <person name="Meyer F."/>
            <person name="Pohle S."/>
            <person name="Ruckert C."/>
            <person name="Schneiker S."/>
            <person name="Zellermann E.M."/>
            <person name="Puhler A."/>
            <person name="Eichenlaub R."/>
            <person name="Kaiser O."/>
            <person name="Bartels D."/>
        </authorList>
    </citation>
    <scope>NUCLEOTIDE SEQUENCE [LARGE SCALE GENOMIC DNA]</scope>
    <source>
        <strain evidence="2 3">NCPPB 382</strain>
    </source>
</reference>
<keyword evidence="3" id="KW-1185">Reference proteome</keyword>
<accession>A5CLX3</accession>
<dbReference type="HOGENOM" id="CLU_060967_1_0_11"/>
<organism evidence="2 3">
    <name type="scientific">Clavibacter michiganensis subsp. michiganensis (strain NCPPB 382)</name>
    <dbReference type="NCBI Taxonomy" id="443906"/>
    <lineage>
        <taxon>Bacteria</taxon>
        <taxon>Bacillati</taxon>
        <taxon>Actinomycetota</taxon>
        <taxon>Actinomycetes</taxon>
        <taxon>Micrococcales</taxon>
        <taxon>Microbacteriaceae</taxon>
        <taxon>Clavibacter</taxon>
    </lineage>
</organism>
<feature type="signal peptide" evidence="1">
    <location>
        <begin position="1"/>
        <end position="28"/>
    </location>
</feature>
<name>A5CLX3_CLAM3</name>
<dbReference type="EMBL" id="AM711867">
    <property type="protein sequence ID" value="CAN00051.1"/>
    <property type="molecule type" value="Genomic_DNA"/>
</dbReference>
<dbReference type="Gene3D" id="2.40.10.120">
    <property type="match status" value="1"/>
</dbReference>
<protein>
    <submittedName>
        <fullName evidence="2">Extracellular serine protease, family S1A</fullName>
    </submittedName>
</protein>
<dbReference type="eggNOG" id="COG0265">
    <property type="taxonomic scope" value="Bacteria"/>
</dbReference>
<dbReference type="InterPro" id="IPR009003">
    <property type="entry name" value="Peptidase_S1_PA"/>
</dbReference>
<keyword evidence="1" id="KW-0732">Signal</keyword>
<evidence type="ECO:0000313" key="2">
    <source>
        <dbReference type="EMBL" id="CAN00051.1"/>
    </source>
</evidence>
<feature type="chain" id="PRO_5002680450" evidence="1">
    <location>
        <begin position="29"/>
        <end position="277"/>
    </location>
</feature>
<dbReference type="Proteomes" id="UP000001564">
    <property type="component" value="Chromosome"/>
</dbReference>
<dbReference type="GO" id="GO:0006508">
    <property type="term" value="P:proteolysis"/>
    <property type="evidence" value="ECO:0007669"/>
    <property type="project" value="UniProtKB-KW"/>
</dbReference>
<dbReference type="Pfam" id="PF13365">
    <property type="entry name" value="Trypsin_2"/>
    <property type="match status" value="1"/>
</dbReference>
<dbReference type="SUPFAM" id="SSF50494">
    <property type="entry name" value="Trypsin-like serine proteases"/>
    <property type="match status" value="1"/>
</dbReference>
<sequence>MKHFKILTSAAVMGAIALALMAPSAANARTSPERSSVPVVVGTEVWGKWSGQNCTVGVVLQKSGLWAALSPSERGARYVVIAKHCVRRTTEPIEVRTANGTDVEVGSVVALADPDDLALVRIEGSPHGARTCSATSGHFICMPSTVYSPQAFNRVFLPGFAPGHETTLPMTRQGVPGPRETFCTSGAVTRSLCEWTSTNVPPAWVQHHVYAAARSTGANLLKGDSGGAVVSRTGDFYGIATDSGLYDSDHSNIDIMGYTDAARVLSDFRGYHMAPAS</sequence>
<keyword evidence="2" id="KW-0378">Hydrolase</keyword>
<dbReference type="GO" id="GO:0004252">
    <property type="term" value="F:serine-type endopeptidase activity"/>
    <property type="evidence" value="ECO:0007669"/>
    <property type="project" value="InterPro"/>
</dbReference>
<gene>
    <name evidence="2" type="primary">chpE</name>
    <name evidence="2" type="ordered locus">CMM_0039</name>
</gene>